<evidence type="ECO:0000256" key="2">
    <source>
        <dbReference type="ARBA" id="ARBA00009620"/>
    </source>
</evidence>
<keyword evidence="6" id="KW-0812">Transmembrane</keyword>
<reference evidence="7 8" key="1">
    <citation type="journal article" date="2016" name="Int. J. Syst. Evol. Microbiol.">
        <title>Chitinibacter fontanus sp. nov., isolated from a spring.</title>
        <authorList>
            <person name="Sheu S.Y."/>
            <person name="Li Y.S."/>
            <person name="Young C.C."/>
            <person name="Chen W.M."/>
        </authorList>
    </citation>
    <scope>NUCLEOTIDE SEQUENCE [LARGE SCALE GENOMIC DNA]</scope>
    <source>
        <strain evidence="7 8">STM-7</strain>
    </source>
</reference>
<dbReference type="SUPFAM" id="SSF110111">
    <property type="entry name" value="Ctag/Cox11"/>
    <property type="match status" value="1"/>
</dbReference>
<dbReference type="Proteomes" id="UP000510822">
    <property type="component" value="Chromosome"/>
</dbReference>
<gene>
    <name evidence="7" type="ORF">HZU75_07480</name>
</gene>
<protein>
    <recommendedName>
        <fullName evidence="3">Cytochrome c oxidase assembly protein CtaG</fullName>
    </recommendedName>
</protein>
<dbReference type="KEGG" id="cfon:HZU75_07480"/>
<evidence type="ECO:0000256" key="5">
    <source>
        <dbReference type="ARBA" id="ARBA00023008"/>
    </source>
</evidence>
<evidence type="ECO:0000313" key="8">
    <source>
        <dbReference type="Proteomes" id="UP000510822"/>
    </source>
</evidence>
<dbReference type="RefSeq" id="WP_180308507.1">
    <property type="nucleotide sequence ID" value="NZ_CP058952.1"/>
</dbReference>
<proteinExistence type="inferred from homology"/>
<dbReference type="InterPro" id="IPR023471">
    <property type="entry name" value="CtaG/Cox11_dom_sf"/>
</dbReference>
<comment type="similarity">
    <text evidence="2">Belongs to the COX11/CtaG family.</text>
</comment>
<evidence type="ECO:0000256" key="3">
    <source>
        <dbReference type="ARBA" id="ARBA00015384"/>
    </source>
</evidence>
<keyword evidence="6" id="KW-0472">Membrane</keyword>
<dbReference type="GO" id="GO:0005886">
    <property type="term" value="C:plasma membrane"/>
    <property type="evidence" value="ECO:0007669"/>
    <property type="project" value="UniProtKB-SubCell"/>
</dbReference>
<accession>A0A7D5Z317</accession>
<keyword evidence="5" id="KW-0186">Copper</keyword>
<evidence type="ECO:0000256" key="4">
    <source>
        <dbReference type="ARBA" id="ARBA00022968"/>
    </source>
</evidence>
<dbReference type="Gene3D" id="2.60.370.10">
    <property type="entry name" value="Ctag/Cox11"/>
    <property type="match status" value="1"/>
</dbReference>
<evidence type="ECO:0000256" key="6">
    <source>
        <dbReference type="SAM" id="Phobius"/>
    </source>
</evidence>
<organism evidence="7 8">
    <name type="scientific">Chitinibacter fontanus</name>
    <dbReference type="NCBI Taxonomy" id="1737446"/>
    <lineage>
        <taxon>Bacteria</taxon>
        <taxon>Pseudomonadati</taxon>
        <taxon>Pseudomonadota</taxon>
        <taxon>Betaproteobacteria</taxon>
        <taxon>Neisseriales</taxon>
        <taxon>Chitinibacteraceae</taxon>
        <taxon>Chitinibacter</taxon>
    </lineage>
</organism>
<evidence type="ECO:0000313" key="7">
    <source>
        <dbReference type="EMBL" id="QLI81381.1"/>
    </source>
</evidence>
<comment type="subcellular location">
    <subcellularLocation>
        <location evidence="1">Cell inner membrane</location>
        <topology evidence="1">Single-pass type II membrane protein</topology>
        <orientation evidence="1">Periplasmic side</orientation>
    </subcellularLocation>
</comment>
<feature type="transmembrane region" description="Helical" evidence="6">
    <location>
        <begin position="20"/>
        <end position="39"/>
    </location>
</feature>
<sequence length="180" mass="19227">MAAIDVSIITKQNQRLAIKLALVAALMFGFGYALAPFYASFCQFLGIDRANASLTQAGSALRVEFDVNVAADLPVTMQALDGVQVAQAGGQVKARFVLRNESDQPVYLRAVPSFAPVRAAGVLQKLECFCFNAMSLAGNEQREVTVVLLVAKSLPAEMGAATLSYSLQAIPAFTHKVRES</sequence>
<dbReference type="AlphaFoldDB" id="A0A7D5Z317"/>
<keyword evidence="8" id="KW-1185">Reference proteome</keyword>
<dbReference type="GO" id="GO:0005507">
    <property type="term" value="F:copper ion binding"/>
    <property type="evidence" value="ECO:0007669"/>
    <property type="project" value="InterPro"/>
</dbReference>
<evidence type="ECO:0000256" key="1">
    <source>
        <dbReference type="ARBA" id="ARBA00004382"/>
    </source>
</evidence>
<dbReference type="InterPro" id="IPR007533">
    <property type="entry name" value="Cyt_c_oxidase_assmbl_CtaG"/>
</dbReference>
<dbReference type="Pfam" id="PF04442">
    <property type="entry name" value="CtaG_Cox11"/>
    <property type="match status" value="1"/>
</dbReference>
<keyword evidence="6" id="KW-1133">Transmembrane helix</keyword>
<keyword evidence="4" id="KW-0735">Signal-anchor</keyword>
<name>A0A7D5Z317_9NEIS</name>
<dbReference type="EMBL" id="CP058952">
    <property type="protein sequence ID" value="QLI81381.1"/>
    <property type="molecule type" value="Genomic_DNA"/>
</dbReference>